<comment type="caution">
    <text evidence="1">The sequence shown here is derived from an EMBL/GenBank/DDBJ whole genome shotgun (WGS) entry which is preliminary data.</text>
</comment>
<dbReference type="Gene3D" id="1.10.10.10">
    <property type="entry name" value="Winged helix-like DNA-binding domain superfamily/Winged helix DNA-binding domain"/>
    <property type="match status" value="1"/>
</dbReference>
<evidence type="ECO:0000313" key="1">
    <source>
        <dbReference type="EMBL" id="GAG53989.1"/>
    </source>
</evidence>
<reference evidence="1" key="1">
    <citation type="journal article" date="2014" name="Front. Microbiol.">
        <title>High frequency of phylogenetically diverse reductive dehalogenase-homologous genes in deep subseafloor sedimentary metagenomes.</title>
        <authorList>
            <person name="Kawai M."/>
            <person name="Futagami T."/>
            <person name="Toyoda A."/>
            <person name="Takaki Y."/>
            <person name="Nishi S."/>
            <person name="Hori S."/>
            <person name="Arai W."/>
            <person name="Tsubouchi T."/>
            <person name="Morono Y."/>
            <person name="Uchiyama I."/>
            <person name="Ito T."/>
            <person name="Fujiyama A."/>
            <person name="Inagaki F."/>
            <person name="Takami H."/>
        </authorList>
    </citation>
    <scope>NUCLEOTIDE SEQUENCE</scope>
    <source>
        <strain evidence="1">Expedition CK06-06</strain>
    </source>
</reference>
<accession>X0YDP4</accession>
<proteinExistence type="predicted"/>
<dbReference type="AlphaFoldDB" id="X0YDP4"/>
<dbReference type="EMBL" id="BART01005778">
    <property type="protein sequence ID" value="GAG53989.1"/>
    <property type="molecule type" value="Genomic_DNA"/>
</dbReference>
<dbReference type="InterPro" id="IPR036388">
    <property type="entry name" value="WH-like_DNA-bd_sf"/>
</dbReference>
<feature type="non-terminal residue" evidence="1">
    <location>
        <position position="1"/>
    </location>
</feature>
<name>X0YDP4_9ZZZZ</name>
<gene>
    <name evidence="1" type="ORF">S01H4_13096</name>
</gene>
<organism evidence="1">
    <name type="scientific">marine sediment metagenome</name>
    <dbReference type="NCBI Taxonomy" id="412755"/>
    <lineage>
        <taxon>unclassified sequences</taxon>
        <taxon>metagenomes</taxon>
        <taxon>ecological metagenomes</taxon>
    </lineage>
</organism>
<protein>
    <submittedName>
        <fullName evidence="1">Uncharacterized protein</fullName>
    </submittedName>
</protein>
<sequence>KNELIKKNCVSLCGNCHQMIHSNNFKNQHENIISSKHWEQVKTYFNTLEKNIRNFKFPKDIDRELTIKPKYNQKKEKNNTKSVKEERKIANTFIHQKDVGQNIKFEKDPINLNVNIDNNRNKINPLNIKELEKLQNSEYGYGEAWMKYLVHIAKLTEEKAIIQTKDIAESVGVITRNVRKNLVNLVKKELVIVSSENNDRHILISDLGIEELHKIKELKGK</sequence>